<dbReference type="InterPro" id="IPR008801">
    <property type="entry name" value="RALF"/>
</dbReference>
<dbReference type="Pfam" id="PF05498">
    <property type="entry name" value="RALF"/>
    <property type="match status" value="1"/>
</dbReference>
<proteinExistence type="inferred from homology"/>
<gene>
    <name evidence="7" type="primary">LOC109726252</name>
</gene>
<dbReference type="RefSeq" id="XP_020111351.1">
    <property type="nucleotide sequence ID" value="XM_020255762.1"/>
</dbReference>
<dbReference type="OrthoDB" id="1613518at2759"/>
<protein>
    <submittedName>
        <fullName evidence="7">Protein RALF-like 31</fullName>
    </submittedName>
</protein>
<evidence type="ECO:0000313" key="6">
    <source>
        <dbReference type="Proteomes" id="UP000515123"/>
    </source>
</evidence>
<evidence type="ECO:0000313" key="7">
    <source>
        <dbReference type="RefSeq" id="XP_020111351.1"/>
    </source>
</evidence>
<keyword evidence="3 5" id="KW-0732">Signal</keyword>
<reference evidence="6" key="1">
    <citation type="journal article" date="2015" name="Nat. Genet.">
        <title>The pineapple genome and the evolution of CAM photosynthesis.</title>
        <authorList>
            <person name="Ming R."/>
            <person name="VanBuren R."/>
            <person name="Wai C.M."/>
            <person name="Tang H."/>
            <person name="Schatz M.C."/>
            <person name="Bowers J.E."/>
            <person name="Lyons E."/>
            <person name="Wang M.L."/>
            <person name="Chen J."/>
            <person name="Biggers E."/>
            <person name="Zhang J."/>
            <person name="Huang L."/>
            <person name="Zhang L."/>
            <person name="Miao W."/>
            <person name="Zhang J."/>
            <person name="Ye Z."/>
            <person name="Miao C."/>
            <person name="Lin Z."/>
            <person name="Wang H."/>
            <person name="Zhou H."/>
            <person name="Yim W.C."/>
            <person name="Priest H.D."/>
            <person name="Zheng C."/>
            <person name="Woodhouse M."/>
            <person name="Edger P.P."/>
            <person name="Guyot R."/>
            <person name="Guo H.B."/>
            <person name="Guo H."/>
            <person name="Zheng G."/>
            <person name="Singh R."/>
            <person name="Sharma A."/>
            <person name="Min X."/>
            <person name="Zheng Y."/>
            <person name="Lee H."/>
            <person name="Gurtowski J."/>
            <person name="Sedlazeck F.J."/>
            <person name="Harkess A."/>
            <person name="McKain M.R."/>
            <person name="Liao Z."/>
            <person name="Fang J."/>
            <person name="Liu J."/>
            <person name="Zhang X."/>
            <person name="Zhang Q."/>
            <person name="Hu W."/>
            <person name="Qin Y."/>
            <person name="Wang K."/>
            <person name="Chen L.Y."/>
            <person name="Shirley N."/>
            <person name="Lin Y.R."/>
            <person name="Liu L.Y."/>
            <person name="Hernandez A.G."/>
            <person name="Wright C.L."/>
            <person name="Bulone V."/>
            <person name="Tuskan G.A."/>
            <person name="Heath K."/>
            <person name="Zee F."/>
            <person name="Moore P.H."/>
            <person name="Sunkar R."/>
            <person name="Leebens-Mack J.H."/>
            <person name="Mockler T."/>
            <person name="Bennetzen J.L."/>
            <person name="Freeling M."/>
            <person name="Sankoff D."/>
            <person name="Paterson A.H."/>
            <person name="Zhu X."/>
            <person name="Yang X."/>
            <person name="Smith J.A."/>
            <person name="Cushman J.C."/>
            <person name="Paull R.E."/>
            <person name="Yu Q."/>
        </authorList>
    </citation>
    <scope>NUCLEOTIDE SEQUENCE [LARGE SCALE GENOMIC DNA]</scope>
    <source>
        <strain evidence="6">cv. F153</strain>
    </source>
</reference>
<accession>A0A6P5GRR4</accession>
<name>A0A6P5GRR4_ANACO</name>
<dbReference type="PANTHER" id="PTHR33136:SF36">
    <property type="entry name" value="PROTEIN RALF-LIKE 31"/>
    <property type="match status" value="1"/>
</dbReference>
<dbReference type="PANTHER" id="PTHR33136">
    <property type="entry name" value="RAPID ALKALINIZATION FACTOR-LIKE"/>
    <property type="match status" value="1"/>
</dbReference>
<dbReference type="GO" id="GO:0009506">
    <property type="term" value="C:plasmodesma"/>
    <property type="evidence" value="ECO:0007669"/>
    <property type="project" value="TreeGrafter"/>
</dbReference>
<feature type="chain" id="PRO_5028145127" evidence="5">
    <location>
        <begin position="22"/>
        <end position="131"/>
    </location>
</feature>
<dbReference type="GO" id="GO:0005179">
    <property type="term" value="F:hormone activity"/>
    <property type="evidence" value="ECO:0007669"/>
    <property type="project" value="UniProtKB-KW"/>
</dbReference>
<dbReference type="GeneID" id="109726252"/>
<keyword evidence="6" id="KW-1185">Reference proteome</keyword>
<keyword evidence="2" id="KW-0372">Hormone</keyword>
<keyword evidence="4" id="KW-1015">Disulfide bond</keyword>
<dbReference type="PROSITE" id="PS51257">
    <property type="entry name" value="PROKAR_LIPOPROTEIN"/>
    <property type="match status" value="1"/>
</dbReference>
<evidence type="ECO:0000256" key="3">
    <source>
        <dbReference type="ARBA" id="ARBA00022729"/>
    </source>
</evidence>
<dbReference type="AlphaFoldDB" id="A0A6P5GRR4"/>
<reference evidence="7" key="2">
    <citation type="submission" date="2025-08" db="UniProtKB">
        <authorList>
            <consortium name="RefSeq"/>
        </authorList>
    </citation>
    <scope>IDENTIFICATION</scope>
    <source>
        <tissue evidence="7">Leaf</tissue>
    </source>
</reference>
<evidence type="ECO:0000256" key="1">
    <source>
        <dbReference type="ARBA" id="ARBA00009178"/>
    </source>
</evidence>
<sequence>MRERLLLSTALLLLLFGCVGSNEVGEVVMAKVGCGGKVGGCSWEEEQQQQQQQQQQQNEGLEMEEVESNASKRILWATQKRYISYESLKNDVVPCAKRGVPYYNCWAFPRAHNLYSRGCEIITACARDANP</sequence>
<evidence type="ECO:0000256" key="2">
    <source>
        <dbReference type="ARBA" id="ARBA00022702"/>
    </source>
</evidence>
<dbReference type="GO" id="GO:0019722">
    <property type="term" value="P:calcium-mediated signaling"/>
    <property type="evidence" value="ECO:0007669"/>
    <property type="project" value="TreeGrafter"/>
</dbReference>
<evidence type="ECO:0000256" key="4">
    <source>
        <dbReference type="ARBA" id="ARBA00023157"/>
    </source>
</evidence>
<organism evidence="6 7">
    <name type="scientific">Ananas comosus</name>
    <name type="common">Pineapple</name>
    <name type="synonym">Ananas ananas</name>
    <dbReference type="NCBI Taxonomy" id="4615"/>
    <lineage>
        <taxon>Eukaryota</taxon>
        <taxon>Viridiplantae</taxon>
        <taxon>Streptophyta</taxon>
        <taxon>Embryophyta</taxon>
        <taxon>Tracheophyta</taxon>
        <taxon>Spermatophyta</taxon>
        <taxon>Magnoliopsida</taxon>
        <taxon>Liliopsida</taxon>
        <taxon>Poales</taxon>
        <taxon>Bromeliaceae</taxon>
        <taxon>Bromelioideae</taxon>
        <taxon>Ananas</taxon>
    </lineage>
</organism>
<dbReference type="Proteomes" id="UP000515123">
    <property type="component" value="Linkage group 21"/>
</dbReference>
<evidence type="ECO:0000256" key="5">
    <source>
        <dbReference type="SAM" id="SignalP"/>
    </source>
</evidence>
<comment type="similarity">
    <text evidence="1">Belongs to the plant rapid alkalinization factor (RALF) family.</text>
</comment>
<feature type="signal peptide" evidence="5">
    <location>
        <begin position="1"/>
        <end position="21"/>
    </location>
</feature>